<keyword evidence="3" id="KW-1185">Reference proteome</keyword>
<dbReference type="Pfam" id="PF13812">
    <property type="entry name" value="PPR_3"/>
    <property type="match status" value="1"/>
</dbReference>
<dbReference type="EMBL" id="CM031820">
    <property type="protein sequence ID" value="KAG6634410.1"/>
    <property type="molecule type" value="Genomic_DNA"/>
</dbReference>
<feature type="repeat" description="PPR" evidence="1">
    <location>
        <begin position="274"/>
        <end position="308"/>
    </location>
</feature>
<sequence length="550" mass="64608">MRYSKFQPLRAFPRENIQRELKLKFQALSRNDRSRHLISRKSLSPLANILDPYSPKSTNSATFTRRSEFRFPGRAETTRFVHSVADSDQPSEFRRDPDHQSTIFVQNLLKFRRDKPAEEIERALDLCELTLSEDLVLNVLQRHRSDWRPAYVFFEWVCKRGGEGSAYSPGSVVYNEVLDILGRLRRFEEHIKVLDEMSSRKGLVNEETYGILINRFAAAHKVEDAIGIFNRRKEFGLDSDLVSFQRLLMWLCRYKHVEAAETLFHSKRYEFGCDIKTWNIILNGWCVLGNVYEAKRFWNEIIASKCRPDLFTHGTFINALTKKGKLGTAINLFRAMRENGLNPDVVICNCIIYALCFKKRIPEALEVFEEMKERGCLPNAATYNSLIKHLCKIRRMEKVYELLEEMEQKKGSCLPTDKTWNYLLKSLKKPEEVPELLERMERNGCQMTCDTYNLMLKLYMDWDDEARVRYTWEEMERNGMGHDRRSYTIMIHGFYDKGRIRDALRFFRQMVSKGMVPEPRTNIFVNDMNDKLKMRAGEEVEISAEEDGSS</sequence>
<dbReference type="InterPro" id="IPR002885">
    <property type="entry name" value="PPR_rpt"/>
</dbReference>
<dbReference type="PANTHER" id="PTHR47937">
    <property type="entry name" value="PLASTID TRANSCRIPTIONALLY ACTIVE CHROMOSOME 2-LIKE PROTEIN"/>
    <property type="match status" value="1"/>
</dbReference>
<name>A0A8T1P0F5_CARIL</name>
<dbReference type="Pfam" id="PF13041">
    <property type="entry name" value="PPR_2"/>
    <property type="match status" value="3"/>
</dbReference>
<dbReference type="Proteomes" id="UP000811609">
    <property type="component" value="Chromosome 12"/>
</dbReference>
<accession>A0A8T1P0F5</accession>
<evidence type="ECO:0000313" key="3">
    <source>
        <dbReference type="Proteomes" id="UP000811609"/>
    </source>
</evidence>
<feature type="repeat" description="PPR" evidence="1">
    <location>
        <begin position="344"/>
        <end position="378"/>
    </location>
</feature>
<dbReference type="NCBIfam" id="TIGR00756">
    <property type="entry name" value="PPR"/>
    <property type="match status" value="5"/>
</dbReference>
<dbReference type="AlphaFoldDB" id="A0A8T1P0F5"/>
<protein>
    <recommendedName>
        <fullName evidence="4">Pentatricopeptide repeat-containing protein</fullName>
    </recommendedName>
</protein>
<dbReference type="Pfam" id="PF01535">
    <property type="entry name" value="PPR"/>
    <property type="match status" value="1"/>
</dbReference>
<feature type="repeat" description="PPR" evidence="1">
    <location>
        <begin position="309"/>
        <end position="343"/>
    </location>
</feature>
<proteinExistence type="predicted"/>
<feature type="repeat" description="PPR" evidence="1">
    <location>
        <begin position="205"/>
        <end position="239"/>
    </location>
</feature>
<comment type="caution">
    <text evidence="2">The sequence shown here is derived from an EMBL/GenBank/DDBJ whole genome shotgun (WGS) entry which is preliminary data.</text>
</comment>
<dbReference type="InterPro" id="IPR052308">
    <property type="entry name" value="PPR_domain-containing"/>
</dbReference>
<evidence type="ECO:0008006" key="4">
    <source>
        <dbReference type="Google" id="ProtNLM"/>
    </source>
</evidence>
<dbReference type="PROSITE" id="PS51375">
    <property type="entry name" value="PPR"/>
    <property type="match status" value="6"/>
</dbReference>
<feature type="repeat" description="PPR" evidence="1">
    <location>
        <begin position="379"/>
        <end position="409"/>
    </location>
</feature>
<organism evidence="2 3">
    <name type="scientific">Carya illinoinensis</name>
    <name type="common">Pecan</name>
    <dbReference type="NCBI Taxonomy" id="32201"/>
    <lineage>
        <taxon>Eukaryota</taxon>
        <taxon>Viridiplantae</taxon>
        <taxon>Streptophyta</taxon>
        <taxon>Embryophyta</taxon>
        <taxon>Tracheophyta</taxon>
        <taxon>Spermatophyta</taxon>
        <taxon>Magnoliopsida</taxon>
        <taxon>eudicotyledons</taxon>
        <taxon>Gunneridae</taxon>
        <taxon>Pentapetalae</taxon>
        <taxon>rosids</taxon>
        <taxon>fabids</taxon>
        <taxon>Fagales</taxon>
        <taxon>Juglandaceae</taxon>
        <taxon>Carya</taxon>
    </lineage>
</organism>
<feature type="repeat" description="PPR" evidence="1">
    <location>
        <begin position="483"/>
        <end position="517"/>
    </location>
</feature>
<evidence type="ECO:0000313" key="2">
    <source>
        <dbReference type="EMBL" id="KAG6634410.1"/>
    </source>
</evidence>
<gene>
    <name evidence="2" type="ORF">CIPAW_12G117200</name>
</gene>
<evidence type="ECO:0000256" key="1">
    <source>
        <dbReference type="PROSITE-ProRule" id="PRU00708"/>
    </source>
</evidence>
<dbReference type="PANTHER" id="PTHR47937:SF2">
    <property type="entry name" value="PENTATRICOPEPTIDE (PPR) REPEAT-CONTAINING PROTEIN, PF01535'-RELATED"/>
    <property type="match status" value="1"/>
</dbReference>
<reference evidence="2" key="1">
    <citation type="submission" date="2020-12" db="EMBL/GenBank/DDBJ databases">
        <title>WGS assembly of Carya illinoinensis cv. Pawnee.</title>
        <authorList>
            <person name="Platts A."/>
            <person name="Shu S."/>
            <person name="Wright S."/>
            <person name="Barry K."/>
            <person name="Edger P."/>
            <person name="Pires J.C."/>
            <person name="Schmutz J."/>
        </authorList>
    </citation>
    <scope>NUCLEOTIDE SEQUENCE</scope>
    <source>
        <tissue evidence="2">Leaf</tissue>
    </source>
</reference>